<comment type="caution">
    <text evidence="7">The sequence shown here is derived from an EMBL/GenBank/DDBJ whole genome shotgun (WGS) entry which is preliminary data.</text>
</comment>
<dbReference type="InterPro" id="IPR001775">
    <property type="entry name" value="GspD/PilQ"/>
</dbReference>
<accession>A0ABV0GEJ1</accession>
<evidence type="ECO:0000256" key="1">
    <source>
        <dbReference type="ARBA" id="ARBA00022448"/>
    </source>
</evidence>
<dbReference type="SMART" id="SM00965">
    <property type="entry name" value="STN"/>
    <property type="match status" value="1"/>
</dbReference>
<proteinExistence type="predicted"/>
<feature type="compositionally biased region" description="Low complexity" evidence="5">
    <location>
        <begin position="193"/>
        <end position="217"/>
    </location>
</feature>
<keyword evidence="3" id="KW-0998">Cell outer membrane</keyword>
<dbReference type="InterPro" id="IPR011514">
    <property type="entry name" value="Secretin_N_2"/>
</dbReference>
<organism evidence="7 8">
    <name type="scientific">Roseateles flavus</name>
    <dbReference type="NCBI Taxonomy" id="3149041"/>
    <lineage>
        <taxon>Bacteria</taxon>
        <taxon>Pseudomonadati</taxon>
        <taxon>Pseudomonadota</taxon>
        <taxon>Betaproteobacteria</taxon>
        <taxon>Burkholderiales</taxon>
        <taxon>Sphaerotilaceae</taxon>
        <taxon>Roseateles</taxon>
    </lineage>
</organism>
<evidence type="ECO:0000256" key="3">
    <source>
        <dbReference type="ARBA" id="ARBA00023237"/>
    </source>
</evidence>
<dbReference type="PROSITE" id="PS51257">
    <property type="entry name" value="PROKAR_LIPOPROTEIN"/>
    <property type="match status" value="1"/>
</dbReference>
<dbReference type="Gene3D" id="3.30.1370.130">
    <property type="match status" value="1"/>
</dbReference>
<dbReference type="Pfam" id="PF07655">
    <property type="entry name" value="Secretin_N_2"/>
    <property type="match status" value="1"/>
</dbReference>
<gene>
    <name evidence="7" type="ORF">ABDJ40_11915</name>
</gene>
<keyword evidence="1" id="KW-0813">Transport</keyword>
<feature type="compositionally biased region" description="Polar residues" evidence="5">
    <location>
        <begin position="218"/>
        <end position="228"/>
    </location>
</feature>
<keyword evidence="4" id="KW-0175">Coiled coil</keyword>
<evidence type="ECO:0000259" key="6">
    <source>
        <dbReference type="SMART" id="SM00965"/>
    </source>
</evidence>
<reference evidence="7 8" key="1">
    <citation type="submission" date="2024-05" db="EMBL/GenBank/DDBJ databases">
        <title>Roseateles sp. 2.12 16S ribosomal RNA gene Genome sequencing and assembly.</title>
        <authorList>
            <person name="Woo H."/>
        </authorList>
    </citation>
    <scope>NUCLEOTIDE SEQUENCE [LARGE SCALE GENOMIC DNA]</scope>
    <source>
        <strain evidence="7 8">2.12</strain>
    </source>
</reference>
<dbReference type="PANTHER" id="PTHR30332">
    <property type="entry name" value="PROBABLE GENERAL SECRETION PATHWAY PROTEIN D"/>
    <property type="match status" value="1"/>
</dbReference>
<dbReference type="Proteomes" id="UP001462640">
    <property type="component" value="Unassembled WGS sequence"/>
</dbReference>
<dbReference type="InterPro" id="IPR050810">
    <property type="entry name" value="Bact_Secretion_Sys_Channel"/>
</dbReference>
<evidence type="ECO:0000256" key="4">
    <source>
        <dbReference type="SAM" id="Coils"/>
    </source>
</evidence>
<sequence>MKRPAQSALRPAPRPGPQRLGHAALLLGLGLLSACAEKPLQLAQPVAALRAELDAARARAAQAEAQSAAAAASAPAAAPAPPASVPAEPRFDLVVNGAQARDVYLSLVADTRYSMIVHPGVSGQLSLTLKGITLREALESLRDVYGYDFRIEGRRVTVYPATMQTRVFSLNYLPGQRVGRSDLRVSAGAAMVASQTGNTSSNGTGTGSTGASQAQQQPESSHVSTATKSDFWAETQEALRHLVGTGEGRSVIVSPQASTVAVRAMPEELRTVEAFLRATRAAVERQVMLEAKIVEVELREGYQSGIDWSILGKRGALGQTSVNPSIPSGVNTIVNPLVSNLNNLPVLSTANQSPAWSDLIPLPSAGNGTLGLALSKGGFQGLISFLESHGDTQILSSPRVATLNNQKAVLKVGSDDYFVTGISGGNANTGTGNTTNNGGVVMPTLTLTPFFSGIALDVTPQIDDGDMITLHVHPSVTSVTERTKQVDLGAAGNYRLPLASSTVNETDTVVRVPDGAIVAIGGLMQQESSRRGSGLPGADATPLTATLFGNRANSGRKRELVVLIKSSIIRSVQDWEQETARSAQLLEEADAKSRRVIRVGTP</sequence>
<feature type="coiled-coil region" evidence="4">
    <location>
        <begin position="46"/>
        <end position="73"/>
    </location>
</feature>
<protein>
    <submittedName>
        <fullName evidence="7">Secretin N-terminal domain-containing protein</fullName>
    </submittedName>
</protein>
<keyword evidence="2" id="KW-0472">Membrane</keyword>
<feature type="domain" description="Secretin/TonB short N-terminal" evidence="6">
    <location>
        <begin position="113"/>
        <end position="161"/>
    </location>
</feature>
<name>A0ABV0GEJ1_9BURK</name>
<evidence type="ECO:0000313" key="8">
    <source>
        <dbReference type="Proteomes" id="UP001462640"/>
    </source>
</evidence>
<dbReference type="Pfam" id="PF00263">
    <property type="entry name" value="Secretin"/>
    <property type="match status" value="1"/>
</dbReference>
<evidence type="ECO:0000256" key="5">
    <source>
        <dbReference type="SAM" id="MobiDB-lite"/>
    </source>
</evidence>
<keyword evidence="8" id="KW-1185">Reference proteome</keyword>
<dbReference type="EMBL" id="JBDPZC010000005">
    <property type="protein sequence ID" value="MEO3713471.1"/>
    <property type="molecule type" value="Genomic_DNA"/>
</dbReference>
<evidence type="ECO:0000313" key="7">
    <source>
        <dbReference type="EMBL" id="MEO3713471.1"/>
    </source>
</evidence>
<dbReference type="RefSeq" id="WP_347609945.1">
    <property type="nucleotide sequence ID" value="NZ_JBDPZC010000005.1"/>
</dbReference>
<evidence type="ECO:0000256" key="2">
    <source>
        <dbReference type="ARBA" id="ARBA00023136"/>
    </source>
</evidence>
<dbReference type="PRINTS" id="PR00811">
    <property type="entry name" value="BCTERIALGSPD"/>
</dbReference>
<feature type="region of interest" description="Disordered" evidence="5">
    <location>
        <begin position="193"/>
        <end position="228"/>
    </location>
</feature>
<dbReference type="InterPro" id="IPR011662">
    <property type="entry name" value="Secretin/TonB_short_N"/>
</dbReference>
<dbReference type="PANTHER" id="PTHR30332:SF17">
    <property type="entry name" value="TYPE IV PILIATION SYSTEM PROTEIN DR_0774-RELATED"/>
    <property type="match status" value="1"/>
</dbReference>
<dbReference type="InterPro" id="IPR004846">
    <property type="entry name" value="T2SS/T3SS_dom"/>
</dbReference>